<dbReference type="InterPro" id="IPR036250">
    <property type="entry name" value="AcylCo_DH-like_C"/>
</dbReference>
<dbReference type="InterPro" id="IPR006089">
    <property type="entry name" value="Acyl-CoA_DH_CS"/>
</dbReference>
<dbReference type="SUPFAM" id="SSF56645">
    <property type="entry name" value="Acyl-CoA dehydrogenase NM domain-like"/>
    <property type="match status" value="1"/>
</dbReference>
<dbReference type="InterPro" id="IPR009100">
    <property type="entry name" value="AcylCoA_DH/oxidase_NM_dom_sf"/>
</dbReference>
<feature type="domain" description="Acyl-CoA dehydrogenase/oxidase C-terminal" evidence="6">
    <location>
        <begin position="281"/>
        <end position="436"/>
    </location>
</feature>
<accession>A5FXB6</accession>
<evidence type="ECO:0000259" key="7">
    <source>
        <dbReference type="Pfam" id="PF02770"/>
    </source>
</evidence>
<dbReference type="PROSITE" id="PS00073">
    <property type="entry name" value="ACYL_COA_DH_2"/>
    <property type="match status" value="1"/>
</dbReference>
<dbReference type="Gene3D" id="1.20.140.10">
    <property type="entry name" value="Butyryl-CoA Dehydrogenase, subunit A, domain 3"/>
    <property type="match status" value="1"/>
</dbReference>
<dbReference type="Pfam" id="PF18158">
    <property type="entry name" value="AidB_N"/>
    <property type="match status" value="1"/>
</dbReference>
<dbReference type="HOGENOM" id="CLU_016513_0_0_5"/>
<evidence type="ECO:0000256" key="5">
    <source>
        <dbReference type="RuleBase" id="RU362125"/>
    </source>
</evidence>
<protein>
    <submittedName>
        <fullName evidence="9">Acyl-CoA dehydrogenase domain protein</fullName>
    </submittedName>
</protein>
<keyword evidence="10" id="KW-1185">Reference proteome</keyword>
<dbReference type="InterPro" id="IPR041504">
    <property type="entry name" value="AidB_N"/>
</dbReference>
<name>A5FXB6_ACICJ</name>
<gene>
    <name evidence="9" type="ordered locus">Acry_1032</name>
</gene>
<evidence type="ECO:0000259" key="6">
    <source>
        <dbReference type="Pfam" id="PF00441"/>
    </source>
</evidence>
<sequence length="547" mass="57912">MPVTHEVFNQAGEPPAHDAFTGDAALLEAVSAFGAGWAAPHLAAVGARIGSPELRALAREANRNPPELAAFDRFGHRIDEVAFHPAWHRLMGMIRADRFHSLAWTEPRPGAHVARAAVAYLWGQGEPGVCCPAAMTFAATAALAHAPDLLARFRDRILAPGYDPRPLPPAEKSALGVAMAMTEKQGGSDLRQTRTTATHAGDSWRLTGHKWFFSVPTSDLFLTLARTGETISCFLAQGWRDDGSRNAVRIQRLKDKLGNRSNASSEVEFDGLEAVMVGAEGRGIATIIEMAHLTRLECALGAAALMRQATSLALHHAAHRRAFQRALIDQPLMRAVLADMALEAEAALWLALRAAAATDAAAHNPAEAALARIIVPVAKYWTCKRAPALLAEALECHGGNGFVEEHPIARLYREAPLNGVWEGAGNVICLDVLRALTRTPEAAAALAAELAPARGADTALDALIAGVEAMLERPESAEPVARRLVEHLALALSAALLLRHAPAAVAERFIAARIVHPALAFGAAGATGGDADLLARAAVIPDACPNA</sequence>
<proteinExistence type="inferred from homology"/>
<organism evidence="9 10">
    <name type="scientific">Acidiphilium cryptum (strain JF-5)</name>
    <dbReference type="NCBI Taxonomy" id="349163"/>
    <lineage>
        <taxon>Bacteria</taxon>
        <taxon>Pseudomonadati</taxon>
        <taxon>Pseudomonadota</taxon>
        <taxon>Alphaproteobacteria</taxon>
        <taxon>Acetobacterales</taxon>
        <taxon>Acidocellaceae</taxon>
        <taxon>Acidiphilium</taxon>
    </lineage>
</organism>
<keyword evidence="4 5" id="KW-0274">FAD</keyword>
<evidence type="ECO:0000256" key="1">
    <source>
        <dbReference type="ARBA" id="ARBA00001974"/>
    </source>
</evidence>
<keyword evidence="3 5" id="KW-0285">Flavoprotein</keyword>
<dbReference type="Gene3D" id="2.40.110.20">
    <property type="match status" value="1"/>
</dbReference>
<dbReference type="EMBL" id="CP000697">
    <property type="protein sequence ID" value="ABQ30248.1"/>
    <property type="molecule type" value="Genomic_DNA"/>
</dbReference>
<evidence type="ECO:0000256" key="2">
    <source>
        <dbReference type="ARBA" id="ARBA00009347"/>
    </source>
</evidence>
<dbReference type="Proteomes" id="UP000000245">
    <property type="component" value="Chromosome"/>
</dbReference>
<evidence type="ECO:0000256" key="4">
    <source>
        <dbReference type="ARBA" id="ARBA00022827"/>
    </source>
</evidence>
<evidence type="ECO:0000259" key="8">
    <source>
        <dbReference type="Pfam" id="PF18158"/>
    </source>
</evidence>
<dbReference type="Gene3D" id="6.10.250.600">
    <property type="match status" value="1"/>
</dbReference>
<dbReference type="RefSeq" id="WP_011941939.1">
    <property type="nucleotide sequence ID" value="NC_009484.1"/>
</dbReference>
<feature type="domain" description="Acyl-CoA oxidase/dehydrogenase middle" evidence="7">
    <location>
        <begin position="178"/>
        <end position="270"/>
    </location>
</feature>
<dbReference type="AlphaFoldDB" id="A5FXB6"/>
<dbReference type="PANTHER" id="PTHR42707">
    <property type="entry name" value="ACYL-COA DEHYDROGENASE"/>
    <property type="match status" value="1"/>
</dbReference>
<dbReference type="GO" id="GO:0003995">
    <property type="term" value="F:acyl-CoA dehydrogenase activity"/>
    <property type="evidence" value="ECO:0007669"/>
    <property type="project" value="InterPro"/>
</dbReference>
<dbReference type="STRING" id="349163.Acry_1032"/>
<comment type="similarity">
    <text evidence="2 5">Belongs to the acyl-CoA dehydrogenase family.</text>
</comment>
<dbReference type="InterPro" id="IPR009075">
    <property type="entry name" value="AcylCo_DH/oxidase_C"/>
</dbReference>
<keyword evidence="5" id="KW-0560">Oxidoreductase</keyword>
<dbReference type="eggNOG" id="COG1960">
    <property type="taxonomic scope" value="Bacteria"/>
</dbReference>
<dbReference type="KEGG" id="acr:Acry_1032"/>
<reference evidence="9 10" key="1">
    <citation type="submission" date="2007-05" db="EMBL/GenBank/DDBJ databases">
        <title>Complete sequence of chromosome of Acidiphilium cryptum JF-5.</title>
        <authorList>
            <consortium name="US DOE Joint Genome Institute"/>
            <person name="Copeland A."/>
            <person name="Lucas S."/>
            <person name="Lapidus A."/>
            <person name="Barry K."/>
            <person name="Detter J.C."/>
            <person name="Glavina del Rio T."/>
            <person name="Hammon N."/>
            <person name="Israni S."/>
            <person name="Dalin E."/>
            <person name="Tice H."/>
            <person name="Pitluck S."/>
            <person name="Sims D."/>
            <person name="Brettin T."/>
            <person name="Bruce D."/>
            <person name="Han C."/>
            <person name="Schmutz J."/>
            <person name="Larimer F."/>
            <person name="Land M."/>
            <person name="Hauser L."/>
            <person name="Kyrpides N."/>
            <person name="Kim E."/>
            <person name="Magnuson T."/>
            <person name="Richardson P."/>
        </authorList>
    </citation>
    <scope>NUCLEOTIDE SEQUENCE [LARGE SCALE GENOMIC DNA]</scope>
    <source>
        <strain evidence="9 10">JF-5</strain>
    </source>
</reference>
<dbReference type="PANTHER" id="PTHR42707:SF3">
    <property type="entry name" value="ACYL-COA DEHYDROGENASE AIDB-RELATED"/>
    <property type="match status" value="1"/>
</dbReference>
<evidence type="ECO:0000256" key="3">
    <source>
        <dbReference type="ARBA" id="ARBA00022630"/>
    </source>
</evidence>
<dbReference type="Pfam" id="PF02770">
    <property type="entry name" value="Acyl-CoA_dh_M"/>
    <property type="match status" value="1"/>
</dbReference>
<comment type="cofactor">
    <cofactor evidence="1 5">
        <name>FAD</name>
        <dbReference type="ChEBI" id="CHEBI:57692"/>
    </cofactor>
</comment>
<feature type="domain" description="Adaptive response protein AidB N-terminal" evidence="8">
    <location>
        <begin position="9"/>
        <end position="164"/>
    </location>
</feature>
<evidence type="ECO:0000313" key="9">
    <source>
        <dbReference type="EMBL" id="ABQ30248.1"/>
    </source>
</evidence>
<dbReference type="InterPro" id="IPR006091">
    <property type="entry name" value="Acyl-CoA_Oxase/DH_mid-dom"/>
</dbReference>
<dbReference type="InterPro" id="IPR052904">
    <property type="entry name" value="Acyl-CoA_dehydrogenase-like"/>
</dbReference>
<evidence type="ECO:0000313" key="10">
    <source>
        <dbReference type="Proteomes" id="UP000000245"/>
    </source>
</evidence>
<dbReference type="SUPFAM" id="SSF47203">
    <property type="entry name" value="Acyl-CoA dehydrogenase C-terminal domain-like"/>
    <property type="match status" value="1"/>
</dbReference>
<dbReference type="Pfam" id="PF00441">
    <property type="entry name" value="Acyl-CoA_dh_1"/>
    <property type="match status" value="1"/>
</dbReference>